<organism evidence="1 2">
    <name type="scientific">Campylobacter jejuni</name>
    <dbReference type="NCBI Taxonomy" id="197"/>
    <lineage>
        <taxon>Bacteria</taxon>
        <taxon>Pseudomonadati</taxon>
        <taxon>Campylobacterota</taxon>
        <taxon>Epsilonproteobacteria</taxon>
        <taxon>Campylobacterales</taxon>
        <taxon>Campylobacteraceae</taxon>
        <taxon>Campylobacter</taxon>
    </lineage>
</organism>
<dbReference type="Proteomes" id="UP001199644">
    <property type="component" value="Unassembled WGS sequence"/>
</dbReference>
<evidence type="ECO:0000313" key="1">
    <source>
        <dbReference type="EMBL" id="MCH3853048.1"/>
    </source>
</evidence>
<gene>
    <name evidence="1" type="ORF">LZC39_13205</name>
</gene>
<proteinExistence type="predicted"/>
<protein>
    <submittedName>
        <fullName evidence="1">Uncharacterized protein</fullName>
    </submittedName>
</protein>
<evidence type="ECO:0000313" key="2">
    <source>
        <dbReference type="Proteomes" id="UP001199644"/>
    </source>
</evidence>
<dbReference type="RefSeq" id="WP_240381745.1">
    <property type="nucleotide sequence ID" value="NZ_JAJUOL010000614.1"/>
</dbReference>
<accession>A0AAW5EJK7</accession>
<name>A0AAW5EJK7_CAMJU</name>
<dbReference type="EMBL" id="JAJUOL010000614">
    <property type="protein sequence ID" value="MCH3853048.1"/>
    <property type="molecule type" value="Genomic_DNA"/>
</dbReference>
<dbReference type="AlphaFoldDB" id="A0AAW5EJK7"/>
<comment type="caution">
    <text evidence="1">The sequence shown here is derived from an EMBL/GenBank/DDBJ whole genome shotgun (WGS) entry which is preliminary data.</text>
</comment>
<feature type="non-terminal residue" evidence="1">
    <location>
        <position position="30"/>
    </location>
</feature>
<sequence length="30" mass="3589">MSQKIPHEEIVHIKLNDIQMRENLMTAMHT</sequence>
<reference evidence="1" key="1">
    <citation type="submission" date="2021-12" db="EMBL/GenBank/DDBJ databases">
        <title>Prevalence of phenicol resistance gene fexA in Campylobacter isolated from poultry supply chain.</title>
        <authorList>
            <person name="Tang B."/>
            <person name="Zheng X."/>
            <person name="Lin J."/>
            <person name="Lin R."/>
            <person name="Yang H."/>
            <person name="Shen Z."/>
            <person name="Xia F."/>
        </authorList>
    </citation>
    <scope>NUCLEOTIDE SEQUENCE</scope>
    <source>
        <strain evidence="1">CJHN2011004</strain>
    </source>
</reference>